<evidence type="ECO:0000256" key="5">
    <source>
        <dbReference type="ARBA" id="ARBA00022679"/>
    </source>
</evidence>
<dbReference type="EMBL" id="QZVT01000002">
    <property type="protein sequence ID" value="RJT81996.1"/>
    <property type="molecule type" value="Genomic_DNA"/>
</dbReference>
<dbReference type="GO" id="GO:0032259">
    <property type="term" value="P:methylation"/>
    <property type="evidence" value="ECO:0007669"/>
    <property type="project" value="UniProtKB-KW"/>
</dbReference>
<feature type="domain" description="Methylated-DNA-[protein]-cysteine S-methyltransferase DNA binding" evidence="10">
    <location>
        <begin position="119"/>
        <end position="198"/>
    </location>
</feature>
<comment type="caution">
    <text evidence="11">The sequence shown here is derived from an EMBL/GenBank/DDBJ whole genome shotgun (WGS) entry which is preliminary data.</text>
</comment>
<dbReference type="InterPro" id="IPR014048">
    <property type="entry name" value="MethylDNA_cys_MeTrfase_DNA-bd"/>
</dbReference>
<evidence type="ECO:0000256" key="8">
    <source>
        <dbReference type="ARBA" id="ARBA00049348"/>
    </source>
</evidence>
<dbReference type="InterPro" id="IPR036631">
    <property type="entry name" value="MGMT_N_sf"/>
</dbReference>
<dbReference type="GO" id="GO:0003908">
    <property type="term" value="F:methylated-DNA-[protein]-cysteine S-methyltransferase activity"/>
    <property type="evidence" value="ECO:0007669"/>
    <property type="project" value="UniProtKB-EC"/>
</dbReference>
<evidence type="ECO:0000256" key="4">
    <source>
        <dbReference type="ARBA" id="ARBA00022603"/>
    </source>
</evidence>
<keyword evidence="12" id="KW-1185">Reference proteome</keyword>
<comment type="similarity">
    <text evidence="2">Belongs to the MGMT family.</text>
</comment>
<organism evidence="11 12">
    <name type="scientific">Arthrobacter cheniae</name>
    <dbReference type="NCBI Taxonomy" id="1258888"/>
    <lineage>
        <taxon>Bacteria</taxon>
        <taxon>Bacillati</taxon>
        <taxon>Actinomycetota</taxon>
        <taxon>Actinomycetes</taxon>
        <taxon>Micrococcales</taxon>
        <taxon>Micrococcaceae</taxon>
        <taxon>Arthrobacter</taxon>
    </lineage>
</organism>
<reference evidence="11 12" key="1">
    <citation type="submission" date="2018-09" db="EMBL/GenBank/DDBJ databases">
        <title>Novel species of Arthrobacter.</title>
        <authorList>
            <person name="Liu Q."/>
            <person name="Xin Y.-H."/>
        </authorList>
    </citation>
    <scope>NUCLEOTIDE SEQUENCE [LARGE SCALE GENOMIC DNA]</scope>
    <source>
        <strain evidence="11 12">Hz2</strain>
    </source>
</reference>
<dbReference type="Gene3D" id="1.10.10.10">
    <property type="entry name" value="Winged helix-like DNA-binding domain superfamily/Winged helix DNA-binding domain"/>
    <property type="match status" value="1"/>
</dbReference>
<dbReference type="PANTHER" id="PTHR10815:SF13">
    <property type="entry name" value="METHYLATED-DNA--PROTEIN-CYSTEINE METHYLTRANSFERASE"/>
    <property type="match status" value="1"/>
</dbReference>
<evidence type="ECO:0000256" key="2">
    <source>
        <dbReference type="ARBA" id="ARBA00008711"/>
    </source>
</evidence>
<keyword evidence="7" id="KW-0234">DNA repair</keyword>
<keyword evidence="5 11" id="KW-0808">Transferase</keyword>
<name>A0A3A5MH86_9MICC</name>
<evidence type="ECO:0000256" key="3">
    <source>
        <dbReference type="ARBA" id="ARBA00011918"/>
    </source>
</evidence>
<dbReference type="Pfam" id="PF01035">
    <property type="entry name" value="DNA_binding_1"/>
    <property type="match status" value="1"/>
</dbReference>
<sequence>MTSIESSSAEEDTNASGAERRYLDIDSPVGVLRIVANGEAIVGLYHEDHSPVPAQSLLGRPLEPSVVMPADGRNQAEAGPDVSPSATEVLLQRAAGEIGQYFAGSRRHFDVPVDLRGTEFQRMVWTALTGIPYGQRRSYRDIAAHLGNAGMGRAVGAAVRANPVSIIVPGHRVVSSTGAVVGYAAGNATKTELLDRESDGVPDADPVPLGSKKSVVRHIDAPD</sequence>
<dbReference type="InterPro" id="IPR036388">
    <property type="entry name" value="WH-like_DNA-bd_sf"/>
</dbReference>
<evidence type="ECO:0000256" key="9">
    <source>
        <dbReference type="SAM" id="MobiDB-lite"/>
    </source>
</evidence>
<accession>A0A3A5MH86</accession>
<feature type="region of interest" description="Disordered" evidence="9">
    <location>
        <begin position="195"/>
        <end position="223"/>
    </location>
</feature>
<dbReference type="CDD" id="cd06445">
    <property type="entry name" value="ATase"/>
    <property type="match status" value="1"/>
</dbReference>
<gene>
    <name evidence="11" type="ORF">D6T63_04435</name>
</gene>
<feature type="region of interest" description="Disordered" evidence="9">
    <location>
        <begin position="64"/>
        <end position="84"/>
    </location>
</feature>
<dbReference type="GO" id="GO:0006281">
    <property type="term" value="P:DNA repair"/>
    <property type="evidence" value="ECO:0007669"/>
    <property type="project" value="UniProtKB-KW"/>
</dbReference>
<proteinExistence type="inferred from homology"/>
<comment type="catalytic activity">
    <reaction evidence="1">
        <text>a 4-O-methyl-thymidine in DNA + L-cysteinyl-[protein] = a thymidine in DNA + S-methyl-L-cysteinyl-[protein]</text>
        <dbReference type="Rhea" id="RHEA:53428"/>
        <dbReference type="Rhea" id="RHEA-COMP:10131"/>
        <dbReference type="Rhea" id="RHEA-COMP:10132"/>
        <dbReference type="Rhea" id="RHEA-COMP:13555"/>
        <dbReference type="Rhea" id="RHEA-COMP:13556"/>
        <dbReference type="ChEBI" id="CHEBI:29950"/>
        <dbReference type="ChEBI" id="CHEBI:82612"/>
        <dbReference type="ChEBI" id="CHEBI:137386"/>
        <dbReference type="ChEBI" id="CHEBI:137387"/>
        <dbReference type="EC" id="2.1.1.63"/>
    </reaction>
</comment>
<evidence type="ECO:0000256" key="7">
    <source>
        <dbReference type="ARBA" id="ARBA00023204"/>
    </source>
</evidence>
<dbReference type="FunFam" id="1.10.10.10:FF:000214">
    <property type="entry name" value="Methylated-DNA--protein-cysteine methyltransferase"/>
    <property type="match status" value="1"/>
</dbReference>
<dbReference type="Gene3D" id="3.30.160.70">
    <property type="entry name" value="Methylated DNA-protein cysteine methyltransferase domain"/>
    <property type="match status" value="1"/>
</dbReference>
<dbReference type="EC" id="2.1.1.63" evidence="3"/>
<dbReference type="SUPFAM" id="SSF46767">
    <property type="entry name" value="Methylated DNA-protein cysteine methyltransferase, C-terminal domain"/>
    <property type="match status" value="1"/>
</dbReference>
<protein>
    <recommendedName>
        <fullName evidence="3">methylated-DNA--[protein]-cysteine S-methyltransferase</fullName>
        <ecNumber evidence="3">2.1.1.63</ecNumber>
    </recommendedName>
</protein>
<dbReference type="PANTHER" id="PTHR10815">
    <property type="entry name" value="METHYLATED-DNA--PROTEIN-CYSTEINE METHYLTRANSFERASE"/>
    <property type="match status" value="1"/>
</dbReference>
<evidence type="ECO:0000313" key="12">
    <source>
        <dbReference type="Proteomes" id="UP000272560"/>
    </source>
</evidence>
<dbReference type="InterPro" id="IPR036217">
    <property type="entry name" value="MethylDNA_cys_MeTrfase_DNAb"/>
</dbReference>
<dbReference type="NCBIfam" id="TIGR00589">
    <property type="entry name" value="ogt"/>
    <property type="match status" value="1"/>
</dbReference>
<dbReference type="OrthoDB" id="9802228at2"/>
<evidence type="ECO:0000256" key="6">
    <source>
        <dbReference type="ARBA" id="ARBA00022763"/>
    </source>
</evidence>
<dbReference type="Proteomes" id="UP000272560">
    <property type="component" value="Unassembled WGS sequence"/>
</dbReference>
<evidence type="ECO:0000256" key="1">
    <source>
        <dbReference type="ARBA" id="ARBA00001286"/>
    </source>
</evidence>
<keyword evidence="6" id="KW-0227">DNA damage</keyword>
<evidence type="ECO:0000313" key="11">
    <source>
        <dbReference type="EMBL" id="RJT81996.1"/>
    </source>
</evidence>
<keyword evidence="4 11" id="KW-0489">Methyltransferase</keyword>
<dbReference type="SUPFAM" id="SSF53155">
    <property type="entry name" value="Methylated DNA-protein cysteine methyltransferase domain"/>
    <property type="match status" value="1"/>
</dbReference>
<comment type="catalytic activity">
    <reaction evidence="8">
        <text>a 6-O-methyl-2'-deoxyguanosine in DNA + L-cysteinyl-[protein] = S-methyl-L-cysteinyl-[protein] + a 2'-deoxyguanosine in DNA</text>
        <dbReference type="Rhea" id="RHEA:24000"/>
        <dbReference type="Rhea" id="RHEA-COMP:10131"/>
        <dbReference type="Rhea" id="RHEA-COMP:10132"/>
        <dbReference type="Rhea" id="RHEA-COMP:11367"/>
        <dbReference type="Rhea" id="RHEA-COMP:11368"/>
        <dbReference type="ChEBI" id="CHEBI:29950"/>
        <dbReference type="ChEBI" id="CHEBI:82612"/>
        <dbReference type="ChEBI" id="CHEBI:85445"/>
        <dbReference type="ChEBI" id="CHEBI:85448"/>
        <dbReference type="EC" id="2.1.1.63"/>
    </reaction>
</comment>
<evidence type="ECO:0000259" key="10">
    <source>
        <dbReference type="Pfam" id="PF01035"/>
    </source>
</evidence>
<dbReference type="RefSeq" id="WP_120147815.1">
    <property type="nucleotide sequence ID" value="NZ_QZVT01000002.1"/>
</dbReference>
<dbReference type="AlphaFoldDB" id="A0A3A5MH86"/>